<dbReference type="PANTHER" id="PTHR14614">
    <property type="entry name" value="HEPATOCELLULAR CARCINOMA-ASSOCIATED ANTIGEN"/>
    <property type="match status" value="1"/>
</dbReference>
<dbReference type="EMBL" id="CAMXCT030002347">
    <property type="protein sequence ID" value="CAL4784863.1"/>
    <property type="molecule type" value="Genomic_DNA"/>
</dbReference>
<evidence type="ECO:0000313" key="3">
    <source>
        <dbReference type="EMBL" id="CAI3997551.1"/>
    </source>
</evidence>
<reference evidence="3" key="1">
    <citation type="submission" date="2022-10" db="EMBL/GenBank/DDBJ databases">
        <authorList>
            <person name="Chen Y."/>
            <person name="Dougan E. K."/>
            <person name="Chan C."/>
            <person name="Rhodes N."/>
            <person name="Thang M."/>
        </authorList>
    </citation>
    <scope>NUCLEOTIDE SEQUENCE</scope>
</reference>
<dbReference type="SUPFAM" id="SSF53335">
    <property type="entry name" value="S-adenosyl-L-methionine-dependent methyltransferases"/>
    <property type="match status" value="1"/>
</dbReference>
<protein>
    <submittedName>
        <fullName evidence="3">Uncharacterized protein</fullName>
    </submittedName>
</protein>
<dbReference type="Pfam" id="PF10294">
    <property type="entry name" value="Methyltransf_16"/>
    <property type="match status" value="1"/>
</dbReference>
<dbReference type="AlphaFoldDB" id="A0A9P1G2W6"/>
<dbReference type="OrthoDB" id="411254at2759"/>
<keyword evidence="1" id="KW-0175">Coiled coil</keyword>
<comment type="caution">
    <text evidence="3">The sequence shown here is derived from an EMBL/GenBank/DDBJ whole genome shotgun (WGS) entry which is preliminary data.</text>
</comment>
<dbReference type="EMBL" id="CAMXCT010002347">
    <property type="protein sequence ID" value="CAI3997551.1"/>
    <property type="molecule type" value="Genomic_DNA"/>
</dbReference>
<keyword evidence="5" id="KW-1185">Reference proteome</keyword>
<evidence type="ECO:0000256" key="1">
    <source>
        <dbReference type="SAM" id="Coils"/>
    </source>
</evidence>
<accession>A0A9P1G2W6</accession>
<feature type="compositionally biased region" description="Low complexity" evidence="2">
    <location>
        <begin position="554"/>
        <end position="568"/>
    </location>
</feature>
<name>A0A9P1G2W6_9DINO</name>
<dbReference type="PANTHER" id="PTHR14614:SF132">
    <property type="entry name" value="PROTEIN-LYSINE METHYLTRANSFERASE C42C1.13"/>
    <property type="match status" value="1"/>
</dbReference>
<sequence length="568" mass="60825">MSSSSPAHAPLPAAAVGHGALARSAGRSDVQLGQLRHGGTPEAENQGRWGHRADGRSFLFDPCSNAWRLEAEPLAEPSEAPLALPWSQFNVSFHGDFRIGGIPMLLGDDPQRRPKDHQDHADTGSSIWDGAVALAKVLEQQPFLVRGREVLELGAGRGLSGLAAWALGARKVQLTDLPYAVEAMEIAVQLTCAGHKEWPKPEVAELDWLKAEEFFENRDTDLDVILAADVVWLMDLVEPLADAIATVAKYHPKVEVLVVHQTRSANVELAFLKAMETRSFGQPIWTLPGGPAESHLELPWTKAEKGPVIHDPLLRSPTANCCPMASPPSAPLDWPLSQHEKRDCVIRLYDQDVRATDEELEALQAELASVRAASASTLPPAGTVPGDSAWRGPPGLTHPEDEAEQIAQLRAEIASASATLCRATAALRALERRQLSDDDGDDGDGPSYSGAGSRSRSEGPHGPHPGILSRGARGHRGRSFDGQRRRVSFDGTSDATGAEPEPELPIREVREEAQSYLNRRPRRSVPNQRPAAKAAQKAAPRRSGGPKDFDHDAAAASGASGSGAAPAA</sequence>
<feature type="region of interest" description="Disordered" evidence="2">
    <location>
        <begin position="374"/>
        <end position="399"/>
    </location>
</feature>
<feature type="compositionally biased region" description="Low complexity" evidence="2">
    <location>
        <begin position="528"/>
        <end position="538"/>
    </location>
</feature>
<dbReference type="Proteomes" id="UP001152797">
    <property type="component" value="Unassembled WGS sequence"/>
</dbReference>
<proteinExistence type="predicted"/>
<dbReference type="EMBL" id="CAMXCT020002347">
    <property type="protein sequence ID" value="CAL1150926.1"/>
    <property type="molecule type" value="Genomic_DNA"/>
</dbReference>
<organism evidence="3">
    <name type="scientific">Cladocopium goreaui</name>
    <dbReference type="NCBI Taxonomy" id="2562237"/>
    <lineage>
        <taxon>Eukaryota</taxon>
        <taxon>Sar</taxon>
        <taxon>Alveolata</taxon>
        <taxon>Dinophyceae</taxon>
        <taxon>Suessiales</taxon>
        <taxon>Symbiodiniaceae</taxon>
        <taxon>Cladocopium</taxon>
    </lineage>
</organism>
<dbReference type="InterPro" id="IPR019410">
    <property type="entry name" value="Methyltransf_16"/>
</dbReference>
<feature type="coiled-coil region" evidence="1">
    <location>
        <begin position="346"/>
        <end position="373"/>
    </location>
</feature>
<dbReference type="InterPro" id="IPR029063">
    <property type="entry name" value="SAM-dependent_MTases_sf"/>
</dbReference>
<dbReference type="Gene3D" id="3.40.50.150">
    <property type="entry name" value="Vaccinia Virus protein VP39"/>
    <property type="match status" value="1"/>
</dbReference>
<feature type="compositionally biased region" description="Basic and acidic residues" evidence="2">
    <location>
        <begin position="504"/>
        <end position="513"/>
    </location>
</feature>
<feature type="compositionally biased region" description="Basic and acidic residues" evidence="2">
    <location>
        <begin position="478"/>
        <end position="488"/>
    </location>
</feature>
<evidence type="ECO:0000313" key="4">
    <source>
        <dbReference type="EMBL" id="CAL1150926.1"/>
    </source>
</evidence>
<gene>
    <name evidence="3" type="ORF">C1SCF055_LOCUS23924</name>
</gene>
<evidence type="ECO:0000313" key="5">
    <source>
        <dbReference type="Proteomes" id="UP001152797"/>
    </source>
</evidence>
<evidence type="ECO:0000256" key="2">
    <source>
        <dbReference type="SAM" id="MobiDB-lite"/>
    </source>
</evidence>
<feature type="region of interest" description="Disordered" evidence="2">
    <location>
        <begin position="433"/>
        <end position="568"/>
    </location>
</feature>
<reference evidence="4" key="2">
    <citation type="submission" date="2024-04" db="EMBL/GenBank/DDBJ databases">
        <authorList>
            <person name="Chen Y."/>
            <person name="Shah S."/>
            <person name="Dougan E. K."/>
            <person name="Thang M."/>
            <person name="Chan C."/>
        </authorList>
    </citation>
    <scope>NUCLEOTIDE SEQUENCE [LARGE SCALE GENOMIC DNA]</scope>
</reference>